<dbReference type="SUPFAM" id="SSF49373">
    <property type="entry name" value="Invasin/intimin cell-adhesion fragments"/>
    <property type="match status" value="1"/>
</dbReference>
<dbReference type="RefSeq" id="WP_143088732.1">
    <property type="nucleotide sequence ID" value="NZ_FONN01000042.1"/>
</dbReference>
<protein>
    <recommendedName>
        <fullName evidence="1">Phosphodiester glycosidase domain-containing protein</fullName>
    </recommendedName>
</protein>
<dbReference type="InterPro" id="IPR008964">
    <property type="entry name" value="Invasin/intimin_cell_adhesion"/>
</dbReference>
<sequence>MKLLNQSSWKKSMQRTALVGGAALLLLNSAGGETAYNLGGAAYAAEAQSTVKNVTITYPASAVTVALNERLPLLAKLKLSEPVTLRYESGNGAVARVNSDGVIIPVAAGKTKIRVHVTSASYKGKLELPVTIRGASTSYKAVAASKRVSAGGRSFTVQTVAIPKGMPVTAGLPSRTVGLTQGLSGIASLYNAAAAINGTYFESYGGIPEPYGNIISDGVVEHIGNTGTSIGFQWDGSALMDTLQVKMSGKVSSAGKSSQSWYVYFVNRTPTPGRTAAIMYTPKRGSKIGMTTGSAVTVSKGIVTKVSKNTNVDIPKDGYVLFFTGTEEHLASRFQKGSYVDYTVSYTDVAGKEIDWSEVHTAIGAGPRLVKDGKLAVDPAKEGFVSPKILTDSGARSGIAIMNDGSILLVTVPAATMKQWGQIMVSLGAKQAMNLDGGASSGLYANGKQITPAGRELSNALVFSSLPKW</sequence>
<dbReference type="AlphaFoldDB" id="A0A1I2ITL3"/>
<keyword evidence="3" id="KW-1185">Reference proteome</keyword>
<evidence type="ECO:0000313" key="3">
    <source>
        <dbReference type="Proteomes" id="UP000183410"/>
    </source>
</evidence>
<evidence type="ECO:0000313" key="2">
    <source>
        <dbReference type="EMBL" id="SFF45705.1"/>
    </source>
</evidence>
<proteinExistence type="predicted"/>
<reference evidence="3" key="1">
    <citation type="submission" date="2016-10" db="EMBL/GenBank/DDBJ databases">
        <authorList>
            <person name="Varghese N."/>
            <person name="Submissions S."/>
        </authorList>
    </citation>
    <scope>NUCLEOTIDE SEQUENCE [LARGE SCALE GENOMIC DNA]</scope>
    <source>
        <strain evidence="3">CGMCC 1.10223</strain>
    </source>
</reference>
<evidence type="ECO:0000259" key="1">
    <source>
        <dbReference type="Pfam" id="PF09992"/>
    </source>
</evidence>
<dbReference type="PANTHER" id="PTHR40446:SF2">
    <property type="entry name" value="N-ACETYLGLUCOSAMINE-1-PHOSPHODIESTER ALPHA-N-ACETYLGLUCOSAMINIDASE"/>
    <property type="match status" value="1"/>
</dbReference>
<name>A0A1I2ITL3_9BACL</name>
<accession>A0A1I2ITL3</accession>
<dbReference type="InterPro" id="IPR018711">
    <property type="entry name" value="NAGPA"/>
</dbReference>
<feature type="domain" description="Phosphodiester glycosidase" evidence="1">
    <location>
        <begin position="295"/>
        <end position="463"/>
    </location>
</feature>
<dbReference type="Proteomes" id="UP000183410">
    <property type="component" value="Unassembled WGS sequence"/>
</dbReference>
<dbReference type="EMBL" id="FONN01000042">
    <property type="protein sequence ID" value="SFF45705.1"/>
    <property type="molecule type" value="Genomic_DNA"/>
</dbReference>
<gene>
    <name evidence="2" type="ORF">SAMN04487969_1426</name>
</gene>
<organism evidence="2 3">
    <name type="scientific">Paenibacillus algorifonticola</name>
    <dbReference type="NCBI Taxonomy" id="684063"/>
    <lineage>
        <taxon>Bacteria</taxon>
        <taxon>Bacillati</taxon>
        <taxon>Bacillota</taxon>
        <taxon>Bacilli</taxon>
        <taxon>Bacillales</taxon>
        <taxon>Paenibacillaceae</taxon>
        <taxon>Paenibacillus</taxon>
    </lineage>
</organism>
<dbReference type="Pfam" id="PF09992">
    <property type="entry name" value="NAGPA"/>
    <property type="match status" value="1"/>
</dbReference>
<dbReference type="PANTHER" id="PTHR40446">
    <property type="entry name" value="N-ACETYLGLUCOSAMINE-1-PHOSPHODIESTER ALPHA-N-ACETYLGLUCOSAMINIDASE"/>
    <property type="match status" value="1"/>
</dbReference>
<dbReference type="OrthoDB" id="9809781at2"/>
<dbReference type="Gene3D" id="2.60.40.1080">
    <property type="match status" value="1"/>
</dbReference>